<feature type="transmembrane region" description="Helical" evidence="1">
    <location>
        <begin position="136"/>
        <end position="153"/>
    </location>
</feature>
<keyword evidence="1" id="KW-0812">Transmembrane</keyword>
<dbReference type="Proteomes" id="UP000294498">
    <property type="component" value="Unassembled WGS sequence"/>
</dbReference>
<comment type="caution">
    <text evidence="2">The sequence shown here is derived from an EMBL/GenBank/DDBJ whole genome shotgun (WGS) entry which is preliminary data.</text>
</comment>
<accession>A0A4R8DPV8</accession>
<protein>
    <submittedName>
        <fullName evidence="2">Uncharacterized protein</fullName>
    </submittedName>
</protein>
<evidence type="ECO:0000313" key="3">
    <source>
        <dbReference type="Proteomes" id="UP000294498"/>
    </source>
</evidence>
<feature type="transmembrane region" description="Helical" evidence="1">
    <location>
        <begin position="25"/>
        <end position="48"/>
    </location>
</feature>
<dbReference type="RefSeq" id="WP_133990148.1">
    <property type="nucleotide sequence ID" value="NZ_SODV01000001.1"/>
</dbReference>
<gene>
    <name evidence="2" type="ORF">EDB95_0454</name>
</gene>
<organism evidence="2 3">
    <name type="scientific">Dinghuibacter silviterrae</name>
    <dbReference type="NCBI Taxonomy" id="1539049"/>
    <lineage>
        <taxon>Bacteria</taxon>
        <taxon>Pseudomonadati</taxon>
        <taxon>Bacteroidota</taxon>
        <taxon>Chitinophagia</taxon>
        <taxon>Chitinophagales</taxon>
        <taxon>Chitinophagaceae</taxon>
        <taxon>Dinghuibacter</taxon>
    </lineage>
</organism>
<evidence type="ECO:0000256" key="1">
    <source>
        <dbReference type="SAM" id="Phobius"/>
    </source>
</evidence>
<feature type="transmembrane region" description="Helical" evidence="1">
    <location>
        <begin position="183"/>
        <end position="201"/>
    </location>
</feature>
<reference evidence="2 3" key="1">
    <citation type="submission" date="2019-03" db="EMBL/GenBank/DDBJ databases">
        <title>Genomic Encyclopedia of Type Strains, Phase IV (KMG-IV): sequencing the most valuable type-strain genomes for metagenomic binning, comparative biology and taxonomic classification.</title>
        <authorList>
            <person name="Goeker M."/>
        </authorList>
    </citation>
    <scope>NUCLEOTIDE SEQUENCE [LARGE SCALE GENOMIC DNA]</scope>
    <source>
        <strain evidence="2 3">DSM 100059</strain>
    </source>
</reference>
<dbReference type="OrthoDB" id="1120881at2"/>
<name>A0A4R8DPV8_9BACT</name>
<dbReference type="AlphaFoldDB" id="A0A4R8DPV8"/>
<keyword evidence="1" id="KW-0472">Membrane</keyword>
<keyword evidence="1" id="KW-1133">Transmembrane helix</keyword>
<evidence type="ECO:0000313" key="2">
    <source>
        <dbReference type="EMBL" id="TDW99444.1"/>
    </source>
</evidence>
<feature type="transmembrane region" description="Helical" evidence="1">
    <location>
        <begin position="110"/>
        <end position="130"/>
    </location>
</feature>
<feature type="transmembrane region" description="Helical" evidence="1">
    <location>
        <begin position="160"/>
        <end position="177"/>
    </location>
</feature>
<keyword evidence="3" id="KW-1185">Reference proteome</keyword>
<proteinExistence type="predicted"/>
<feature type="transmembrane region" description="Helical" evidence="1">
    <location>
        <begin position="68"/>
        <end position="90"/>
    </location>
</feature>
<dbReference type="EMBL" id="SODV01000001">
    <property type="protein sequence ID" value="TDW99444.1"/>
    <property type="molecule type" value="Genomic_DNA"/>
</dbReference>
<sequence>MDPHASSHLDTLKDIRNMMERSGRFISLSGWSGIAAGSWALAGAYLASREFRYLRGGEIDWTVGLAHLRARLMVMGLCIFVGALASAFAFTYARSRKQGVPIWGSAARRLLWNTMLPMLAGGVLVLRLLYLELGGLVAPVCLLFYGLALVNGSKYTLGEVRYLGYALILLGAINCWVPGYGLYFWAVGFGVLHIVYGIWMWRKYEKPDR</sequence>